<dbReference type="InterPro" id="IPR036388">
    <property type="entry name" value="WH-like_DNA-bd_sf"/>
</dbReference>
<dbReference type="Pfam" id="PF03551">
    <property type="entry name" value="PadR"/>
    <property type="match status" value="1"/>
</dbReference>
<dbReference type="PANTHER" id="PTHR33169:SF26">
    <property type="entry name" value="CONSERVED PROTEIN"/>
    <property type="match status" value="1"/>
</dbReference>
<feature type="domain" description="Transcription regulator PadR N-terminal" evidence="1">
    <location>
        <begin position="9"/>
        <end position="79"/>
    </location>
</feature>
<dbReference type="InterPro" id="IPR005149">
    <property type="entry name" value="Tscrpt_reg_PadR_N"/>
</dbReference>
<proteinExistence type="predicted"/>
<keyword evidence="3" id="KW-1185">Reference proteome</keyword>
<organism evidence="2 3">
    <name type="scientific">Cohnella nanjingensis</name>
    <dbReference type="NCBI Taxonomy" id="1387779"/>
    <lineage>
        <taxon>Bacteria</taxon>
        <taxon>Bacillati</taxon>
        <taxon>Bacillota</taxon>
        <taxon>Bacilli</taxon>
        <taxon>Bacillales</taxon>
        <taxon>Paenibacillaceae</taxon>
        <taxon>Cohnella</taxon>
    </lineage>
</organism>
<gene>
    <name evidence="2" type="ORF">H7C19_13095</name>
</gene>
<evidence type="ECO:0000259" key="1">
    <source>
        <dbReference type="Pfam" id="PF03551"/>
    </source>
</evidence>
<comment type="caution">
    <text evidence="2">The sequence shown here is derived from an EMBL/GenBank/DDBJ whole genome shotgun (WGS) entry which is preliminary data.</text>
</comment>
<sequence length="185" mass="21293">MYELFALGELRTGDKHGYMLQEVLKRIGTVRAISSGTLYPLLSRLTDEGSIHLRLEEETEGGRPKKIYSLTESGRERFAALMAKPLAHNAETALVFRIKMVYFRYVPKTVRLACLTQYLDYLRGQREYVSRFERQLIAAQPEPEIQRIQLLRTLDHRKHMGAADLDWVRAEIARVEASDPDEAQG</sequence>
<reference evidence="2 3" key="1">
    <citation type="submission" date="2020-08" db="EMBL/GenBank/DDBJ databases">
        <title>Cohnella phylogeny.</title>
        <authorList>
            <person name="Dunlap C."/>
        </authorList>
    </citation>
    <scope>NUCLEOTIDE SEQUENCE [LARGE SCALE GENOMIC DNA]</scope>
    <source>
        <strain evidence="2 3">DSM 28246</strain>
    </source>
</reference>
<dbReference type="RefSeq" id="WP_185143101.1">
    <property type="nucleotide sequence ID" value="NZ_JACJVP010000023.1"/>
</dbReference>
<accession>A0A7X0VF23</accession>
<dbReference type="Gene3D" id="1.10.10.10">
    <property type="entry name" value="Winged helix-like DNA-binding domain superfamily/Winged helix DNA-binding domain"/>
    <property type="match status" value="1"/>
</dbReference>
<evidence type="ECO:0000313" key="3">
    <source>
        <dbReference type="Proteomes" id="UP000547209"/>
    </source>
</evidence>
<dbReference type="SUPFAM" id="SSF46785">
    <property type="entry name" value="Winged helix' DNA-binding domain"/>
    <property type="match status" value="1"/>
</dbReference>
<dbReference type="InterPro" id="IPR052509">
    <property type="entry name" value="Metal_resp_DNA-bind_regulator"/>
</dbReference>
<dbReference type="Proteomes" id="UP000547209">
    <property type="component" value="Unassembled WGS sequence"/>
</dbReference>
<evidence type="ECO:0000313" key="2">
    <source>
        <dbReference type="EMBL" id="MBB6671620.1"/>
    </source>
</evidence>
<name>A0A7X0VF23_9BACL</name>
<dbReference type="EMBL" id="JACJVP010000023">
    <property type="protein sequence ID" value="MBB6671620.1"/>
    <property type="molecule type" value="Genomic_DNA"/>
</dbReference>
<dbReference type="AlphaFoldDB" id="A0A7X0VF23"/>
<protein>
    <submittedName>
        <fullName evidence="2">PadR family transcriptional regulator</fullName>
    </submittedName>
</protein>
<dbReference type="InterPro" id="IPR036390">
    <property type="entry name" value="WH_DNA-bd_sf"/>
</dbReference>
<dbReference type="PANTHER" id="PTHR33169">
    <property type="entry name" value="PADR-FAMILY TRANSCRIPTIONAL REGULATOR"/>
    <property type="match status" value="1"/>
</dbReference>